<keyword evidence="3" id="KW-1185">Reference proteome</keyword>
<protein>
    <submittedName>
        <fullName evidence="2">Uncharacterized protein</fullName>
    </submittedName>
</protein>
<reference evidence="2" key="1">
    <citation type="submission" date="2021-03" db="EMBL/GenBank/DDBJ databases">
        <title>Evolutionary innovations through gain and loss of genes in the ectomycorrhizal Boletales.</title>
        <authorList>
            <person name="Wu G."/>
            <person name="Miyauchi S."/>
            <person name="Morin E."/>
            <person name="Yang Z.-L."/>
            <person name="Xu J."/>
            <person name="Martin F.M."/>
        </authorList>
    </citation>
    <scope>NUCLEOTIDE SEQUENCE</scope>
    <source>
        <strain evidence="2">BR01</strain>
    </source>
</reference>
<evidence type="ECO:0000313" key="2">
    <source>
        <dbReference type="EMBL" id="KAG6371459.1"/>
    </source>
</evidence>
<evidence type="ECO:0000256" key="1">
    <source>
        <dbReference type="SAM" id="Phobius"/>
    </source>
</evidence>
<dbReference type="Proteomes" id="UP000683000">
    <property type="component" value="Unassembled WGS sequence"/>
</dbReference>
<organism evidence="2 3">
    <name type="scientific">Boletus reticuloceps</name>
    <dbReference type="NCBI Taxonomy" id="495285"/>
    <lineage>
        <taxon>Eukaryota</taxon>
        <taxon>Fungi</taxon>
        <taxon>Dikarya</taxon>
        <taxon>Basidiomycota</taxon>
        <taxon>Agaricomycotina</taxon>
        <taxon>Agaricomycetes</taxon>
        <taxon>Agaricomycetidae</taxon>
        <taxon>Boletales</taxon>
        <taxon>Boletineae</taxon>
        <taxon>Boletaceae</taxon>
        <taxon>Boletoideae</taxon>
        <taxon>Boletus</taxon>
    </lineage>
</organism>
<proteinExistence type="predicted"/>
<dbReference type="OrthoDB" id="2905268at2759"/>
<feature type="transmembrane region" description="Helical" evidence="1">
    <location>
        <begin position="67"/>
        <end position="90"/>
    </location>
</feature>
<dbReference type="AlphaFoldDB" id="A0A8I2YGB3"/>
<keyword evidence="1" id="KW-0812">Transmembrane</keyword>
<evidence type="ECO:0000313" key="3">
    <source>
        <dbReference type="Proteomes" id="UP000683000"/>
    </source>
</evidence>
<keyword evidence="1" id="KW-1133">Transmembrane helix</keyword>
<accession>A0A8I2YGB3</accession>
<comment type="caution">
    <text evidence="2">The sequence shown here is derived from an EMBL/GenBank/DDBJ whole genome shotgun (WGS) entry which is preliminary data.</text>
</comment>
<dbReference type="EMBL" id="JAGFBS010000034">
    <property type="protein sequence ID" value="KAG6371459.1"/>
    <property type="molecule type" value="Genomic_DNA"/>
</dbReference>
<keyword evidence="1" id="KW-0472">Membrane</keyword>
<name>A0A8I2YGB3_9AGAM</name>
<gene>
    <name evidence="2" type="ORF">JVT61DRAFT_9486</name>
</gene>
<feature type="transmembrane region" description="Helical" evidence="1">
    <location>
        <begin position="24"/>
        <end position="46"/>
    </location>
</feature>
<sequence>MVAMSTVVLAGSNGAIFYNINFQLVYLCLQVGLTIIYTLLVAGRLFSLRMQMRALGREHVRPYETAVIVVVESAALYSVVGVNFIFSFALCPLLQLL</sequence>